<evidence type="ECO:0000313" key="2">
    <source>
        <dbReference type="Proteomes" id="UP000663722"/>
    </source>
</evidence>
<gene>
    <name evidence="1" type="ORF">dnm_091370</name>
</gene>
<accession>A0A975GTJ5</accession>
<reference evidence="1" key="1">
    <citation type="journal article" date="2021" name="Microb. Physiol.">
        <title>Proteogenomic Insights into the Physiology of Marine, Sulfate-Reducing, Filamentous Desulfonema limicola and Desulfonema magnum.</title>
        <authorList>
            <person name="Schnaars V."/>
            <person name="Wohlbrand L."/>
            <person name="Scheve S."/>
            <person name="Hinrichs C."/>
            <person name="Reinhardt R."/>
            <person name="Rabus R."/>
        </authorList>
    </citation>
    <scope>NUCLEOTIDE SEQUENCE</scope>
    <source>
        <strain evidence="1">4be13</strain>
    </source>
</reference>
<proteinExistence type="predicted"/>
<dbReference type="AlphaFoldDB" id="A0A975GTJ5"/>
<sequence length="39" mass="4183">MCWGGILGAEVVILGESAIFSENDPEPLPGIDKYLTISF</sequence>
<dbReference type="Proteomes" id="UP000663722">
    <property type="component" value="Chromosome"/>
</dbReference>
<keyword evidence="2" id="KW-1185">Reference proteome</keyword>
<protein>
    <submittedName>
        <fullName evidence="1">Uncharacterized protein</fullName>
    </submittedName>
</protein>
<dbReference type="EMBL" id="CP061800">
    <property type="protein sequence ID" value="QTA93042.1"/>
    <property type="molecule type" value="Genomic_DNA"/>
</dbReference>
<name>A0A975GTJ5_9BACT</name>
<dbReference type="KEGG" id="dmm:dnm_091370"/>
<evidence type="ECO:0000313" key="1">
    <source>
        <dbReference type="EMBL" id="QTA93042.1"/>
    </source>
</evidence>
<organism evidence="1 2">
    <name type="scientific">Desulfonema magnum</name>
    <dbReference type="NCBI Taxonomy" id="45655"/>
    <lineage>
        <taxon>Bacteria</taxon>
        <taxon>Pseudomonadati</taxon>
        <taxon>Thermodesulfobacteriota</taxon>
        <taxon>Desulfobacteria</taxon>
        <taxon>Desulfobacterales</taxon>
        <taxon>Desulfococcaceae</taxon>
        <taxon>Desulfonema</taxon>
    </lineage>
</organism>